<protein>
    <submittedName>
        <fullName evidence="1">Anaerobic ribonucleoside-triphosphate reductase</fullName>
    </submittedName>
</protein>
<sequence>MHLVPSGPEAHCLEAKMLLLMQVERFGQVTDGDLIKVLSPNGVFIRLKQVQARLICYSRQNANEAMDKLAGMLPRPYGAHTLLPKQALSFNARAKSPTDRQELAPFTPY</sequence>
<gene>
    <name evidence="1" type="primary">nrdD</name>
    <name evidence="1" type="ORF">DAT39_010861</name>
</gene>
<evidence type="ECO:0000313" key="1">
    <source>
        <dbReference type="EMBL" id="KAF5899397.1"/>
    </source>
</evidence>
<keyword evidence="2" id="KW-1185">Reference proteome</keyword>
<evidence type="ECO:0000313" key="2">
    <source>
        <dbReference type="Proteomes" id="UP000727407"/>
    </source>
</evidence>
<proteinExistence type="predicted"/>
<organism evidence="1 2">
    <name type="scientific">Clarias magur</name>
    <name type="common">Asian catfish</name>
    <name type="synonym">Macropteronotus magur</name>
    <dbReference type="NCBI Taxonomy" id="1594786"/>
    <lineage>
        <taxon>Eukaryota</taxon>
        <taxon>Metazoa</taxon>
        <taxon>Chordata</taxon>
        <taxon>Craniata</taxon>
        <taxon>Vertebrata</taxon>
        <taxon>Euteleostomi</taxon>
        <taxon>Actinopterygii</taxon>
        <taxon>Neopterygii</taxon>
        <taxon>Teleostei</taxon>
        <taxon>Ostariophysi</taxon>
        <taxon>Siluriformes</taxon>
        <taxon>Clariidae</taxon>
        <taxon>Clarias</taxon>
    </lineage>
</organism>
<reference evidence="1" key="1">
    <citation type="submission" date="2020-07" db="EMBL/GenBank/DDBJ databases">
        <title>Clarias magur genome sequencing, assembly and annotation.</title>
        <authorList>
            <person name="Kushwaha B."/>
            <person name="Kumar R."/>
            <person name="Das P."/>
            <person name="Joshi C.G."/>
            <person name="Kumar D."/>
            <person name="Nagpure N.S."/>
            <person name="Pandey M."/>
            <person name="Agarwal S."/>
            <person name="Srivastava S."/>
            <person name="Singh M."/>
            <person name="Sahoo L."/>
            <person name="Jayasankar P."/>
            <person name="Meher P.K."/>
            <person name="Koringa P.G."/>
            <person name="Iquebal M.A."/>
            <person name="Das S.P."/>
            <person name="Bit A."/>
            <person name="Patnaik S."/>
            <person name="Patel N."/>
            <person name="Shah T.M."/>
            <person name="Hinsu A."/>
            <person name="Jena J.K."/>
        </authorList>
    </citation>
    <scope>NUCLEOTIDE SEQUENCE</scope>
    <source>
        <strain evidence="1">CIFAMagur01</strain>
        <tissue evidence="1">Testis</tissue>
    </source>
</reference>
<dbReference type="Proteomes" id="UP000727407">
    <property type="component" value="Unassembled WGS sequence"/>
</dbReference>
<comment type="caution">
    <text evidence="1">The sequence shown here is derived from an EMBL/GenBank/DDBJ whole genome shotgun (WGS) entry which is preliminary data.</text>
</comment>
<name>A0A8J4UKG7_CLAMG</name>
<dbReference type="EMBL" id="QNUK01000168">
    <property type="protein sequence ID" value="KAF5899397.1"/>
    <property type="molecule type" value="Genomic_DNA"/>
</dbReference>
<accession>A0A8J4UKG7</accession>
<dbReference type="AlphaFoldDB" id="A0A8J4UKG7"/>